<comment type="caution">
    <text evidence="1">The sequence shown here is derived from an EMBL/GenBank/DDBJ whole genome shotgun (WGS) entry which is preliminary data.</text>
</comment>
<name>A0ABV0TMZ3_9TELE</name>
<organism evidence="1 2">
    <name type="scientific">Ilyodon furcidens</name>
    <name type="common">goldbreast splitfin</name>
    <dbReference type="NCBI Taxonomy" id="33524"/>
    <lineage>
        <taxon>Eukaryota</taxon>
        <taxon>Metazoa</taxon>
        <taxon>Chordata</taxon>
        <taxon>Craniata</taxon>
        <taxon>Vertebrata</taxon>
        <taxon>Euteleostomi</taxon>
        <taxon>Actinopterygii</taxon>
        <taxon>Neopterygii</taxon>
        <taxon>Teleostei</taxon>
        <taxon>Neoteleostei</taxon>
        <taxon>Acanthomorphata</taxon>
        <taxon>Ovalentaria</taxon>
        <taxon>Atherinomorphae</taxon>
        <taxon>Cyprinodontiformes</taxon>
        <taxon>Goodeidae</taxon>
        <taxon>Ilyodon</taxon>
    </lineage>
</organism>
<proteinExistence type="predicted"/>
<evidence type="ECO:0000313" key="2">
    <source>
        <dbReference type="Proteomes" id="UP001482620"/>
    </source>
</evidence>
<protein>
    <submittedName>
        <fullName evidence="1">Uncharacterized protein</fullName>
    </submittedName>
</protein>
<keyword evidence="2" id="KW-1185">Reference proteome</keyword>
<dbReference type="Proteomes" id="UP001482620">
    <property type="component" value="Unassembled WGS sequence"/>
</dbReference>
<gene>
    <name evidence="1" type="ORF">ILYODFUR_030205</name>
</gene>
<evidence type="ECO:0000313" key="1">
    <source>
        <dbReference type="EMBL" id="MEQ2234274.1"/>
    </source>
</evidence>
<reference evidence="1 2" key="1">
    <citation type="submission" date="2021-06" db="EMBL/GenBank/DDBJ databases">
        <authorList>
            <person name="Palmer J.M."/>
        </authorList>
    </citation>
    <scope>NUCLEOTIDE SEQUENCE [LARGE SCALE GENOMIC DNA]</scope>
    <source>
        <strain evidence="2">if_2019</strain>
        <tissue evidence="1">Muscle</tissue>
    </source>
</reference>
<accession>A0ABV0TMZ3</accession>
<dbReference type="EMBL" id="JAHRIQ010039192">
    <property type="protein sequence ID" value="MEQ2234274.1"/>
    <property type="molecule type" value="Genomic_DNA"/>
</dbReference>
<sequence>MYSFHRNTLNRTQGFHNGYTTDILPIALTTVNDIFQICSFFFPLVSPRISHPSKLITFCLPDKGFLLQIFSVQFVEKLYTRWMGGYVHEFTSTVVKSHYKSATYTRLMQ</sequence>